<dbReference type="Gene3D" id="3.30.1330.30">
    <property type="match status" value="1"/>
</dbReference>
<evidence type="ECO:0000313" key="5">
    <source>
        <dbReference type="Proteomes" id="UP000034078"/>
    </source>
</evidence>
<dbReference type="Proteomes" id="UP000034078">
    <property type="component" value="Unassembled WGS sequence"/>
</dbReference>
<feature type="domain" description="RNA 2-O ribose methyltransferase substrate binding" evidence="3">
    <location>
        <begin position="10"/>
        <end position="86"/>
    </location>
</feature>
<dbReference type="SUPFAM" id="SSF55315">
    <property type="entry name" value="L30e-like"/>
    <property type="match status" value="1"/>
</dbReference>
<dbReference type="GO" id="GO:0003723">
    <property type="term" value="F:RNA binding"/>
    <property type="evidence" value="ECO:0007669"/>
    <property type="project" value="InterPro"/>
</dbReference>
<dbReference type="GO" id="GO:0032259">
    <property type="term" value="P:methylation"/>
    <property type="evidence" value="ECO:0007669"/>
    <property type="project" value="UniProtKB-KW"/>
</dbReference>
<dbReference type="Pfam" id="PF00588">
    <property type="entry name" value="SpoU_methylase"/>
    <property type="match status" value="1"/>
</dbReference>
<dbReference type="InterPro" id="IPR029026">
    <property type="entry name" value="tRNA_m1G_MTases_N"/>
</dbReference>
<organism evidence="4 5">
    <name type="scientific">Candidatus Collierbacteria bacterium GW2011_GWB2_45_17</name>
    <dbReference type="NCBI Taxonomy" id="1618388"/>
    <lineage>
        <taxon>Bacteria</taxon>
        <taxon>Candidatus Collieribacteriota</taxon>
    </lineage>
</organism>
<dbReference type="InterPro" id="IPR029028">
    <property type="entry name" value="Alpha/beta_knot_MTases"/>
</dbReference>
<reference evidence="4 5" key="1">
    <citation type="journal article" date="2015" name="Nature">
        <title>rRNA introns, odd ribosomes, and small enigmatic genomes across a large radiation of phyla.</title>
        <authorList>
            <person name="Brown C.T."/>
            <person name="Hug L.A."/>
            <person name="Thomas B.C."/>
            <person name="Sharon I."/>
            <person name="Castelle C.J."/>
            <person name="Singh A."/>
            <person name="Wilkins M.J."/>
            <person name="Williams K.H."/>
            <person name="Banfield J.F."/>
        </authorList>
    </citation>
    <scope>NUCLEOTIDE SEQUENCE [LARGE SCALE GENOMIC DNA]</scope>
</reference>
<dbReference type="SMART" id="SM00967">
    <property type="entry name" value="SpoU_sub_bind"/>
    <property type="match status" value="1"/>
</dbReference>
<evidence type="ECO:0000259" key="3">
    <source>
        <dbReference type="SMART" id="SM00967"/>
    </source>
</evidence>
<dbReference type="GO" id="GO:0006396">
    <property type="term" value="P:RNA processing"/>
    <property type="evidence" value="ECO:0007669"/>
    <property type="project" value="InterPro"/>
</dbReference>
<name>A0A837IG78_9BACT</name>
<dbReference type="InterPro" id="IPR029064">
    <property type="entry name" value="Ribosomal_eL30-like_sf"/>
</dbReference>
<dbReference type="InterPro" id="IPR013123">
    <property type="entry name" value="SpoU_subst-bd"/>
</dbReference>
<dbReference type="CDD" id="cd18103">
    <property type="entry name" value="SpoU-like_RlmB"/>
    <property type="match status" value="1"/>
</dbReference>
<protein>
    <submittedName>
        <fullName evidence="4">RNA methyltransferase, TrmH family, group 3</fullName>
    </submittedName>
</protein>
<evidence type="ECO:0000313" key="4">
    <source>
        <dbReference type="EMBL" id="KKU01308.1"/>
    </source>
</evidence>
<dbReference type="Gene3D" id="3.40.1280.10">
    <property type="match status" value="1"/>
</dbReference>
<keyword evidence="2 4" id="KW-0808">Transferase</keyword>
<dbReference type="SUPFAM" id="SSF75217">
    <property type="entry name" value="alpha/beta knot"/>
    <property type="match status" value="1"/>
</dbReference>
<sequence length="256" mass="28078">MMAKQADFITLEGRNMVRDALTSDQRITALMIGSGSLKDLKINEIEKLARNKGIKVQIIRSEELEKMSESKNAQGIIAMMEAPETKSLEQILRLKRDVFILLLNHIDYEQNLGAIMRTTWAAGVDAVVASPNGVHQITPVVAKISMGAAAYVPLIPMSLFQAMNLLHKYAVPVIGVEVGMGKPIYETKLVGPMAFLMGGEAEGISKPLQAECDLFVHIPMNQEVASLNVSVATALVLFEKVRQEKTPNKGVEYRSS</sequence>
<dbReference type="AlphaFoldDB" id="A0A837IG78"/>
<dbReference type="GO" id="GO:0005829">
    <property type="term" value="C:cytosol"/>
    <property type="evidence" value="ECO:0007669"/>
    <property type="project" value="TreeGrafter"/>
</dbReference>
<proteinExistence type="predicted"/>
<dbReference type="Pfam" id="PF08032">
    <property type="entry name" value="SpoU_sub_bind"/>
    <property type="match status" value="1"/>
</dbReference>
<keyword evidence="1 4" id="KW-0489">Methyltransferase</keyword>
<evidence type="ECO:0000256" key="1">
    <source>
        <dbReference type="ARBA" id="ARBA00022603"/>
    </source>
</evidence>
<accession>A0A837IG78</accession>
<dbReference type="NCBIfam" id="TIGR00186">
    <property type="entry name" value="rRNA_methyl_3"/>
    <property type="match status" value="1"/>
</dbReference>
<dbReference type="PANTHER" id="PTHR46429:SF1">
    <property type="entry name" value="23S RRNA (GUANOSINE-2'-O-)-METHYLTRANSFERASE RLMB"/>
    <property type="match status" value="1"/>
</dbReference>
<comment type="caution">
    <text evidence="4">The sequence shown here is derived from an EMBL/GenBank/DDBJ whole genome shotgun (WGS) entry which is preliminary data.</text>
</comment>
<dbReference type="InterPro" id="IPR001537">
    <property type="entry name" value="SpoU_MeTrfase"/>
</dbReference>
<evidence type="ECO:0000256" key="2">
    <source>
        <dbReference type="ARBA" id="ARBA00022679"/>
    </source>
</evidence>
<dbReference type="PANTHER" id="PTHR46429">
    <property type="entry name" value="23S RRNA (GUANOSINE-2'-O-)-METHYLTRANSFERASE RLMB"/>
    <property type="match status" value="1"/>
</dbReference>
<dbReference type="EMBL" id="LCKO01000001">
    <property type="protein sequence ID" value="KKU01308.1"/>
    <property type="molecule type" value="Genomic_DNA"/>
</dbReference>
<gene>
    <name evidence="4" type="ORF">UX01_C0001G0152</name>
</gene>
<dbReference type="GO" id="GO:0008173">
    <property type="term" value="F:RNA methyltransferase activity"/>
    <property type="evidence" value="ECO:0007669"/>
    <property type="project" value="InterPro"/>
</dbReference>
<dbReference type="InterPro" id="IPR004441">
    <property type="entry name" value="rRNA_MeTrfase_TrmH"/>
</dbReference>